<comment type="caution">
    <text evidence="14">The sequence shown here is derived from an EMBL/GenBank/DDBJ whole genome shotgun (WGS) entry which is preliminary data.</text>
</comment>
<accession>A0AAD8LU55</accession>
<dbReference type="SMART" id="SM00325">
    <property type="entry name" value="RhoGEF"/>
    <property type="match status" value="1"/>
</dbReference>
<dbReference type="GO" id="GO:0005085">
    <property type="term" value="F:guanyl-nucleotide exchange factor activity"/>
    <property type="evidence" value="ECO:0007669"/>
    <property type="project" value="UniProtKB-KW"/>
</dbReference>
<dbReference type="Proteomes" id="UP001230051">
    <property type="component" value="Unassembled WGS sequence"/>
</dbReference>
<evidence type="ECO:0000256" key="4">
    <source>
        <dbReference type="ARBA" id="ARBA00022658"/>
    </source>
</evidence>
<dbReference type="InterPro" id="IPR041020">
    <property type="entry name" value="PH_16"/>
</dbReference>
<sequence length="1804" mass="202482">MELSCREVPLYGQVTAYAVLETTAPLPEEAEFYLVYEGSSQDHITEAQIHCDGNTSTLHFVVPGHNQLENVSVTAYIYMTGHPIAVLARSSVTYIPDKAHELARFLVDHSHCLTASSHLTVLKRFGLSGEARGTVDDKTTLTLAHLEFPYSWNVLGSQAGEELRPRESLLHLSVRLGLFNLSQFLLCQPGGLIALSLPNEDGATPEQLAIQTGNQGLVELLRNPPNPLVTALAGISEIQADSGRLLKFFHLSEVLTLTVTHGTEWTLEAHIQLLRKHLKDNNFLKEVTSLKINGLDGRPQMEYTEGTANKGSSKDLCGGAHTLLDNVFEEQLVLSVDEEDVDHAQLNTEKGHSSQEVSQKARAQPTFHAAARLSAMLSGNDEIYANAMLVDHVDDMDIKYSIDGTTTESTSTDSSSQDLSWGIRSDTGSLIAGPPASNHMSERCNDKKDTTSNTADTEQLRAISAANLALARLNQPQRPPGFNKGGGPPDSKMSEQSPSLDGLDVDSEEEDHSDKSPLSNLLSAAPLQVSSGDEQDSFNTSPELCDNRTRSTSAYITANSKEAVDSGVRLRSYSCSSPKITLARPRFIRDSGMSHLSEDGVFNSGRSLLQALSLSKSVSLLHPVKQRAYSLPEQPREKRELNFRKRAQSAEEEGSPELAESLQHLTLSEFLKEIEEEEWDKYIIPSKCESEKFKVSRTISFLKSRMSSTRNKNKGKNKDKEGKDKLVNGHQFITGSCSGLTLCLVCDKPAIGKELLQCFNCTISVHKGCRDSTTPCLKKLDKHTVAAKNKPASSPQSSAVREIPSPAVPAINTSSSLPVGTSWDGRRDPSLQGPHISKSMSAVSMERRLNEEMDSDGDSASWRSQSHSEETLQLMGTSPSTDSYATDDTVDAPLRSDLGADSAEYEAESWSLAVDQKFCSKQEKHVIKRQDVIYELMQTEMHHIQTLLIMSEVFRKGMKEEVQLDPCTVARIFPCLDELLHMHSSFFGAMKGRRQDCAHEDSDRNFLIHRIGDVLVHQFSEENAVRMKQVYGEFCSRHTEAVNLFKELQQQNKKFQAFIKQQSNNFLARRREIPECILLVTQRITKYPVLLERILQYSKEGKEEHADLTRALGLIKDIIATVDLKVSEYEKEQKLLEILNRIENKTFAKLKNGHSFRKQDLRSRDRTLQHEGLVYWKTATGRLKDVMALLLTDVLIFLQEKDQRYIFAAVDQKPPVISLQKLIVREVANEERGMFLISASSAGPEMYEIHTASKEERNSWMRHIREAVESCPEEEEERTSETEEDRRIAEARAQKILKLQETLSSQDQQICNSLEDKLRIYAELTGMSIPQESVPEPHLLIRPDPEEVPQAAMLLTAALREAEKLTATLTSQPCGSSSQSQESLGEPSSPMKLKAFGSFNSIPESPTESDYLNTQSSSSVSLSSDSEIREGEWSGAYSYILQSLSELKRIDSNNTSIKVKLCIRFGLEMTRVAQSVQSLTQLLYSLQAAVTIQDSCFEVQKLLLLESERMPRLPGSRCNLLQEQEKQRNVEKQREELAGVQRLKSQLRLEQQRWERECDHRQRQHREQESRLEQRERECHLQAERLQHEREELESQLQEYQHNLERLREGQRLVEKEREKLDSWKHGRQSSLPVMFPVDSNQVTSHCRSGSFEGDGSVFVNEAALQMSLNNHHRSSSFVYPDTPTAHNSLNSLIARTSENQTNQRTDFPYHPLASSNQNWRLHSTQQQIPAAVAWGHRDRANNETNTHCSNTDKASVGQSQSASSPYQGYSQPPPLHLLIEPQNYISLQPENGQDGSEENIVYL</sequence>
<dbReference type="GO" id="GO:0008270">
    <property type="term" value="F:zinc ion binding"/>
    <property type="evidence" value="ECO:0007669"/>
    <property type="project" value="UniProtKB-KW"/>
</dbReference>
<dbReference type="SUPFAM" id="SSF57889">
    <property type="entry name" value="Cysteine-rich domain"/>
    <property type="match status" value="1"/>
</dbReference>
<evidence type="ECO:0000256" key="8">
    <source>
        <dbReference type="ARBA" id="ARBA00023054"/>
    </source>
</evidence>
<feature type="compositionally biased region" description="Polar residues" evidence="10">
    <location>
        <begin position="1743"/>
        <end position="1754"/>
    </location>
</feature>
<dbReference type="InterPro" id="IPR046349">
    <property type="entry name" value="C1-like_sf"/>
</dbReference>
<feature type="compositionally biased region" description="Polar residues" evidence="10">
    <location>
        <begin position="874"/>
        <end position="885"/>
    </location>
</feature>
<dbReference type="CDD" id="cd00160">
    <property type="entry name" value="RhoGEF"/>
    <property type="match status" value="1"/>
</dbReference>
<keyword evidence="4" id="KW-0344">Guanine-nucleotide releasing factor</keyword>
<feature type="region of interest" description="Disordered" evidence="10">
    <location>
        <begin position="808"/>
        <end position="885"/>
    </location>
</feature>
<feature type="region of interest" description="Disordered" evidence="10">
    <location>
        <begin position="472"/>
        <end position="519"/>
    </location>
</feature>
<feature type="region of interest" description="Disordered" evidence="10">
    <location>
        <begin position="1369"/>
        <end position="1389"/>
    </location>
</feature>
<name>A0AAD8LU55_ACIOX</name>
<feature type="compositionally biased region" description="Polar residues" evidence="10">
    <location>
        <begin position="1405"/>
        <end position="1415"/>
    </location>
</feature>
<dbReference type="SUPFAM" id="SSF50729">
    <property type="entry name" value="PH domain-like"/>
    <property type="match status" value="1"/>
</dbReference>
<keyword evidence="6" id="KW-0863">Zinc-finger</keyword>
<feature type="domain" description="Phorbol-ester/DAG-type" evidence="13">
    <location>
        <begin position="729"/>
        <end position="776"/>
    </location>
</feature>
<dbReference type="FunFam" id="1.20.900.10:FF:000004">
    <property type="entry name" value="Rho guanine nucleotide exchange factor 2"/>
    <property type="match status" value="1"/>
</dbReference>
<dbReference type="CDD" id="cd14680">
    <property type="entry name" value="PH_p190RhoGEF"/>
    <property type="match status" value="1"/>
</dbReference>
<dbReference type="SMART" id="SM00233">
    <property type="entry name" value="PH"/>
    <property type="match status" value="1"/>
</dbReference>
<evidence type="ECO:0000313" key="14">
    <source>
        <dbReference type="EMBL" id="KAK1174239.1"/>
    </source>
</evidence>
<dbReference type="InterPro" id="IPR051632">
    <property type="entry name" value="Rho_GEF"/>
</dbReference>
<keyword evidence="5" id="KW-0479">Metal-binding</keyword>
<organism evidence="14 15">
    <name type="scientific">Acipenser oxyrinchus oxyrinchus</name>
    <dbReference type="NCBI Taxonomy" id="40147"/>
    <lineage>
        <taxon>Eukaryota</taxon>
        <taxon>Metazoa</taxon>
        <taxon>Chordata</taxon>
        <taxon>Craniata</taxon>
        <taxon>Vertebrata</taxon>
        <taxon>Euteleostomi</taxon>
        <taxon>Actinopterygii</taxon>
        <taxon>Chondrostei</taxon>
        <taxon>Acipenseriformes</taxon>
        <taxon>Acipenseridae</taxon>
        <taxon>Acipenser</taxon>
    </lineage>
</organism>
<evidence type="ECO:0000259" key="12">
    <source>
        <dbReference type="PROSITE" id="PS50010"/>
    </source>
</evidence>
<feature type="domain" description="DH" evidence="12">
    <location>
        <begin position="928"/>
        <end position="1125"/>
    </location>
</feature>
<dbReference type="PROSITE" id="PS50003">
    <property type="entry name" value="PH_DOMAIN"/>
    <property type="match status" value="1"/>
</dbReference>
<protein>
    <submittedName>
        <fullName evidence="14">Rho guanine nucleotide exchange factor 28-like isoform X1</fullName>
    </submittedName>
</protein>
<dbReference type="InterPro" id="IPR035899">
    <property type="entry name" value="DBL_dom_sf"/>
</dbReference>
<dbReference type="EMBL" id="JAGXEW010000002">
    <property type="protein sequence ID" value="KAK1174239.1"/>
    <property type="molecule type" value="Genomic_DNA"/>
</dbReference>
<feature type="region of interest" description="Disordered" evidence="10">
    <location>
        <begin position="1405"/>
        <end position="1425"/>
    </location>
</feature>
<evidence type="ECO:0000256" key="10">
    <source>
        <dbReference type="SAM" id="MobiDB-lite"/>
    </source>
</evidence>
<keyword evidence="2" id="KW-0963">Cytoplasm</keyword>
<dbReference type="Pfam" id="PF00621">
    <property type="entry name" value="RhoGEF"/>
    <property type="match status" value="1"/>
</dbReference>
<comment type="subcellular location">
    <subcellularLocation>
        <location evidence="1">Cytoplasm</location>
    </subcellularLocation>
</comment>
<gene>
    <name evidence="14" type="primary">ARHGEF28</name>
    <name evidence="14" type="ORF">AOXY_G1699</name>
</gene>
<keyword evidence="7" id="KW-0862">Zinc</keyword>
<reference evidence="14" key="1">
    <citation type="submission" date="2022-02" db="EMBL/GenBank/DDBJ databases">
        <title>Atlantic sturgeon de novo genome assembly.</title>
        <authorList>
            <person name="Stock M."/>
            <person name="Klopp C."/>
            <person name="Guiguen Y."/>
            <person name="Cabau C."/>
            <person name="Parinello H."/>
            <person name="Santidrian Yebra-Pimentel E."/>
            <person name="Kuhl H."/>
            <person name="Dirks R.P."/>
            <person name="Guessner J."/>
            <person name="Wuertz S."/>
            <person name="Du K."/>
            <person name="Schartl M."/>
        </authorList>
    </citation>
    <scope>NUCLEOTIDE SEQUENCE</scope>
    <source>
        <strain evidence="14">STURGEONOMICS-FGT-2020</strain>
        <tissue evidence="14">Whole blood</tissue>
    </source>
</reference>
<dbReference type="InterPro" id="IPR002219">
    <property type="entry name" value="PKC_DAG/PE"/>
</dbReference>
<keyword evidence="15" id="KW-1185">Reference proteome</keyword>
<dbReference type="Gene3D" id="2.30.29.30">
    <property type="entry name" value="Pleckstrin-homology domain (PH domain)/Phosphotyrosine-binding domain (PTB)"/>
    <property type="match status" value="1"/>
</dbReference>
<dbReference type="Pfam" id="PF17838">
    <property type="entry name" value="PH_16"/>
    <property type="match status" value="1"/>
</dbReference>
<evidence type="ECO:0000259" key="13">
    <source>
        <dbReference type="PROSITE" id="PS50081"/>
    </source>
</evidence>
<evidence type="ECO:0000256" key="6">
    <source>
        <dbReference type="ARBA" id="ARBA00022771"/>
    </source>
</evidence>
<feature type="coiled-coil region" evidence="9">
    <location>
        <begin position="1523"/>
        <end position="1617"/>
    </location>
</feature>
<dbReference type="InterPro" id="IPR011993">
    <property type="entry name" value="PH-like_dom_sf"/>
</dbReference>
<keyword evidence="3" id="KW-0597">Phosphoprotein</keyword>
<keyword evidence="8 9" id="KW-0175">Coiled coil</keyword>
<dbReference type="PROSITE" id="PS50010">
    <property type="entry name" value="DH_2"/>
    <property type="match status" value="1"/>
</dbReference>
<dbReference type="PANTHER" id="PTHR13944:SF22">
    <property type="entry name" value="RHO GUANINE NUCLEOTIDE EXCHANGE FACTOR 28"/>
    <property type="match status" value="1"/>
</dbReference>
<dbReference type="InterPro" id="IPR000219">
    <property type="entry name" value="DH_dom"/>
</dbReference>
<feature type="domain" description="PH" evidence="11">
    <location>
        <begin position="1167"/>
        <end position="1269"/>
    </location>
</feature>
<evidence type="ECO:0000256" key="5">
    <source>
        <dbReference type="ARBA" id="ARBA00022723"/>
    </source>
</evidence>
<dbReference type="Gene3D" id="3.30.60.20">
    <property type="match status" value="1"/>
</dbReference>
<feature type="compositionally biased region" description="Low complexity" evidence="10">
    <location>
        <begin position="1416"/>
        <end position="1425"/>
    </location>
</feature>
<evidence type="ECO:0000256" key="1">
    <source>
        <dbReference type="ARBA" id="ARBA00004496"/>
    </source>
</evidence>
<feature type="region of interest" description="Disordered" evidence="10">
    <location>
        <begin position="629"/>
        <end position="659"/>
    </location>
</feature>
<feature type="region of interest" description="Disordered" evidence="10">
    <location>
        <begin position="1741"/>
        <end position="1776"/>
    </location>
</feature>
<evidence type="ECO:0000256" key="7">
    <source>
        <dbReference type="ARBA" id="ARBA00022833"/>
    </source>
</evidence>
<dbReference type="InterPro" id="IPR001849">
    <property type="entry name" value="PH_domain"/>
</dbReference>
<evidence type="ECO:0000256" key="2">
    <source>
        <dbReference type="ARBA" id="ARBA00022490"/>
    </source>
</evidence>
<dbReference type="PANTHER" id="PTHR13944">
    <property type="entry name" value="AGAP007712-PA"/>
    <property type="match status" value="1"/>
</dbReference>
<feature type="compositionally biased region" description="Low complexity" evidence="10">
    <location>
        <begin position="1758"/>
        <end position="1771"/>
    </location>
</feature>
<evidence type="ECO:0000256" key="9">
    <source>
        <dbReference type="SAM" id="Coils"/>
    </source>
</evidence>
<dbReference type="Gene3D" id="1.20.900.10">
    <property type="entry name" value="Dbl homology (DH) domain"/>
    <property type="match status" value="1"/>
</dbReference>
<feature type="compositionally biased region" description="Low complexity" evidence="10">
    <location>
        <begin position="1371"/>
        <end position="1389"/>
    </location>
</feature>
<dbReference type="SMART" id="SM00109">
    <property type="entry name" value="C1"/>
    <property type="match status" value="1"/>
</dbReference>
<dbReference type="GO" id="GO:0035023">
    <property type="term" value="P:regulation of Rho protein signal transduction"/>
    <property type="evidence" value="ECO:0007669"/>
    <property type="project" value="TreeGrafter"/>
</dbReference>
<feature type="compositionally biased region" description="Low complexity" evidence="10">
    <location>
        <begin position="405"/>
        <end position="416"/>
    </location>
</feature>
<evidence type="ECO:0000259" key="11">
    <source>
        <dbReference type="PROSITE" id="PS50003"/>
    </source>
</evidence>
<feature type="compositionally biased region" description="Basic and acidic residues" evidence="10">
    <location>
        <begin position="634"/>
        <end position="643"/>
    </location>
</feature>
<dbReference type="GO" id="GO:0005737">
    <property type="term" value="C:cytoplasm"/>
    <property type="evidence" value="ECO:0007669"/>
    <property type="project" value="UniProtKB-SubCell"/>
</dbReference>
<feature type="compositionally biased region" description="Basic and acidic residues" evidence="10">
    <location>
        <begin position="440"/>
        <end position="450"/>
    </location>
</feature>
<dbReference type="CDD" id="cd20876">
    <property type="entry name" value="C1_p190RhoGEF"/>
    <property type="match status" value="1"/>
</dbReference>
<dbReference type="SUPFAM" id="SSF48065">
    <property type="entry name" value="DBL homology domain (DH-domain)"/>
    <property type="match status" value="1"/>
</dbReference>
<dbReference type="PROSITE" id="PS50081">
    <property type="entry name" value="ZF_DAG_PE_2"/>
    <property type="match status" value="1"/>
</dbReference>
<evidence type="ECO:0000313" key="15">
    <source>
        <dbReference type="Proteomes" id="UP001230051"/>
    </source>
</evidence>
<proteinExistence type="predicted"/>
<dbReference type="InterPro" id="IPR037819">
    <property type="entry name" value="ARHGEF28_PH"/>
</dbReference>
<dbReference type="FunFam" id="2.30.29.30:FF:000021">
    <property type="entry name" value="Rho guanine nucleotide exchange factor 2"/>
    <property type="match status" value="1"/>
</dbReference>
<feature type="region of interest" description="Disordered" evidence="10">
    <location>
        <begin position="404"/>
        <end position="457"/>
    </location>
</feature>
<evidence type="ECO:0000256" key="3">
    <source>
        <dbReference type="ARBA" id="ARBA00022553"/>
    </source>
</evidence>